<evidence type="ECO:0000256" key="3">
    <source>
        <dbReference type="ARBA" id="ARBA00043970"/>
    </source>
</evidence>
<protein>
    <recommendedName>
        <fullName evidence="7">Mitochondrial ribosomal protein S36</fullName>
    </recommendedName>
</protein>
<name>A0AAE1TPB0_9EUCA</name>
<dbReference type="GO" id="GO:0005739">
    <property type="term" value="C:mitochondrion"/>
    <property type="evidence" value="ECO:0007669"/>
    <property type="project" value="UniProtKB-SubCell"/>
</dbReference>
<evidence type="ECO:0000256" key="1">
    <source>
        <dbReference type="ARBA" id="ARBA00004173"/>
    </source>
</evidence>
<gene>
    <name evidence="5" type="ORF">Pmani_034811</name>
</gene>
<sequence>MNSVVNTAWRAVKPHIPMIKFRKGGLEELVRGTPESTTMPGGVSSGTTVNTTTTTTQVLEEWQVPLKYRRERITQEEIEYINRGGPA</sequence>
<keyword evidence="2" id="KW-0496">Mitochondrion</keyword>
<proteinExistence type="inferred from homology"/>
<evidence type="ECO:0000313" key="5">
    <source>
        <dbReference type="EMBL" id="KAK4292431.1"/>
    </source>
</evidence>
<evidence type="ECO:0008006" key="7">
    <source>
        <dbReference type="Google" id="ProtNLM"/>
    </source>
</evidence>
<comment type="similarity">
    <text evidence="3">Belongs to the alpha-ketoglutarate dehydrogenase component 4 family.</text>
</comment>
<dbReference type="GO" id="GO:0006103">
    <property type="term" value="P:2-oxoglutarate metabolic process"/>
    <property type="evidence" value="ECO:0007669"/>
    <property type="project" value="InterPro"/>
</dbReference>
<evidence type="ECO:0000256" key="4">
    <source>
        <dbReference type="SAM" id="MobiDB-lite"/>
    </source>
</evidence>
<dbReference type="InterPro" id="IPR020373">
    <property type="entry name" value="Kgd4/YMR-31"/>
</dbReference>
<keyword evidence="6" id="KW-1185">Reference proteome</keyword>
<evidence type="ECO:0000313" key="6">
    <source>
        <dbReference type="Proteomes" id="UP001292094"/>
    </source>
</evidence>
<reference evidence="5" key="1">
    <citation type="submission" date="2023-11" db="EMBL/GenBank/DDBJ databases">
        <title>Genome assemblies of two species of porcelain crab, Petrolisthes cinctipes and Petrolisthes manimaculis (Anomura: Porcellanidae).</title>
        <authorList>
            <person name="Angst P."/>
        </authorList>
    </citation>
    <scope>NUCLEOTIDE SEQUENCE</scope>
    <source>
        <strain evidence="5">PB745_02</strain>
        <tissue evidence="5">Gill</tissue>
    </source>
</reference>
<dbReference type="AlphaFoldDB" id="A0AAE1TPB0"/>
<dbReference type="Proteomes" id="UP001292094">
    <property type="component" value="Unassembled WGS sequence"/>
</dbReference>
<accession>A0AAE1TPB0</accession>
<organism evidence="5 6">
    <name type="scientific">Petrolisthes manimaculis</name>
    <dbReference type="NCBI Taxonomy" id="1843537"/>
    <lineage>
        <taxon>Eukaryota</taxon>
        <taxon>Metazoa</taxon>
        <taxon>Ecdysozoa</taxon>
        <taxon>Arthropoda</taxon>
        <taxon>Crustacea</taxon>
        <taxon>Multicrustacea</taxon>
        <taxon>Malacostraca</taxon>
        <taxon>Eumalacostraca</taxon>
        <taxon>Eucarida</taxon>
        <taxon>Decapoda</taxon>
        <taxon>Pleocyemata</taxon>
        <taxon>Anomura</taxon>
        <taxon>Galatheoidea</taxon>
        <taxon>Porcellanidae</taxon>
        <taxon>Petrolisthes</taxon>
    </lineage>
</organism>
<dbReference type="EMBL" id="JAWZYT010004834">
    <property type="protein sequence ID" value="KAK4292431.1"/>
    <property type="molecule type" value="Genomic_DNA"/>
</dbReference>
<dbReference type="Pfam" id="PF10937">
    <property type="entry name" value="Kgd4-YMR31"/>
    <property type="match status" value="1"/>
</dbReference>
<evidence type="ECO:0000256" key="2">
    <source>
        <dbReference type="ARBA" id="ARBA00023128"/>
    </source>
</evidence>
<comment type="caution">
    <text evidence="5">The sequence shown here is derived from an EMBL/GenBank/DDBJ whole genome shotgun (WGS) entry which is preliminary data.</text>
</comment>
<comment type="subcellular location">
    <subcellularLocation>
        <location evidence="1">Mitochondrion</location>
    </subcellularLocation>
</comment>
<feature type="region of interest" description="Disordered" evidence="4">
    <location>
        <begin position="33"/>
        <end position="52"/>
    </location>
</feature>